<dbReference type="Pfam" id="PF04434">
    <property type="entry name" value="SWIM"/>
    <property type="match status" value="1"/>
</dbReference>
<dbReference type="PROSITE" id="PS50966">
    <property type="entry name" value="ZF_SWIM"/>
    <property type="match status" value="1"/>
</dbReference>
<proteinExistence type="predicted"/>
<keyword evidence="1" id="KW-0863">Zinc-finger</keyword>
<evidence type="ECO:0000313" key="3">
    <source>
        <dbReference type="EMBL" id="CAA9471384.1"/>
    </source>
</evidence>
<dbReference type="AlphaFoldDB" id="A0A6J4RP66"/>
<keyword evidence="1" id="KW-0479">Metal-binding</keyword>
<keyword evidence="1" id="KW-0862">Zinc</keyword>
<sequence>MEGWTTDRVLALAPDAGSVAAGRKLALPGPWSATGQDERAVWGDCQGSGKKPYETEVDLAEPAFRCSCPSRKFPCKHALGLLLLAVEQPAAVPAGEPPERVTEWLEGRAGRVEQAAARRERSAAGP</sequence>
<feature type="domain" description="SWIM-type" evidence="2">
    <location>
        <begin position="53"/>
        <end position="86"/>
    </location>
</feature>
<evidence type="ECO:0000259" key="2">
    <source>
        <dbReference type="PROSITE" id="PS50966"/>
    </source>
</evidence>
<dbReference type="EMBL" id="CADCVJ010000094">
    <property type="protein sequence ID" value="CAA9471384.1"/>
    <property type="molecule type" value="Genomic_DNA"/>
</dbReference>
<reference evidence="3" key="1">
    <citation type="submission" date="2020-02" db="EMBL/GenBank/DDBJ databases">
        <authorList>
            <person name="Meier V. D."/>
        </authorList>
    </citation>
    <scope>NUCLEOTIDE SEQUENCE</scope>
    <source>
        <strain evidence="3">AVDCRST_MAG38</strain>
    </source>
</reference>
<name>A0A6J4RP66_9ACTN</name>
<organism evidence="3">
    <name type="scientific">uncultured Solirubrobacteraceae bacterium</name>
    <dbReference type="NCBI Taxonomy" id="1162706"/>
    <lineage>
        <taxon>Bacteria</taxon>
        <taxon>Bacillati</taxon>
        <taxon>Actinomycetota</taxon>
        <taxon>Thermoleophilia</taxon>
        <taxon>Solirubrobacterales</taxon>
        <taxon>Solirubrobacteraceae</taxon>
        <taxon>environmental samples</taxon>
    </lineage>
</organism>
<dbReference type="GO" id="GO:0008270">
    <property type="term" value="F:zinc ion binding"/>
    <property type="evidence" value="ECO:0007669"/>
    <property type="project" value="UniProtKB-KW"/>
</dbReference>
<evidence type="ECO:0000256" key="1">
    <source>
        <dbReference type="PROSITE-ProRule" id="PRU00325"/>
    </source>
</evidence>
<accession>A0A6J4RP66</accession>
<protein>
    <recommendedName>
        <fullName evidence="2">SWIM-type domain-containing protein</fullName>
    </recommendedName>
</protein>
<dbReference type="InterPro" id="IPR007527">
    <property type="entry name" value="Znf_SWIM"/>
</dbReference>
<gene>
    <name evidence="3" type="ORF">AVDCRST_MAG38-1324</name>
</gene>
<feature type="non-terminal residue" evidence="3">
    <location>
        <position position="126"/>
    </location>
</feature>